<reference evidence="2" key="1">
    <citation type="journal article" date="2023" name="Mol. Phylogenet. Evol.">
        <title>Genome-scale phylogeny and comparative genomics of the fungal order Sordariales.</title>
        <authorList>
            <person name="Hensen N."/>
            <person name="Bonometti L."/>
            <person name="Westerberg I."/>
            <person name="Brannstrom I.O."/>
            <person name="Guillou S."/>
            <person name="Cros-Aarteil S."/>
            <person name="Calhoun S."/>
            <person name="Haridas S."/>
            <person name="Kuo A."/>
            <person name="Mondo S."/>
            <person name="Pangilinan J."/>
            <person name="Riley R."/>
            <person name="LaButti K."/>
            <person name="Andreopoulos B."/>
            <person name="Lipzen A."/>
            <person name="Chen C."/>
            <person name="Yan M."/>
            <person name="Daum C."/>
            <person name="Ng V."/>
            <person name="Clum A."/>
            <person name="Steindorff A."/>
            <person name="Ohm R.A."/>
            <person name="Martin F."/>
            <person name="Silar P."/>
            <person name="Natvig D.O."/>
            <person name="Lalanne C."/>
            <person name="Gautier V."/>
            <person name="Ament-Velasquez S.L."/>
            <person name="Kruys A."/>
            <person name="Hutchinson M.I."/>
            <person name="Powell A.J."/>
            <person name="Barry K."/>
            <person name="Miller A.N."/>
            <person name="Grigoriev I.V."/>
            <person name="Debuchy R."/>
            <person name="Gladieux P."/>
            <person name="Hiltunen Thoren M."/>
            <person name="Johannesson H."/>
        </authorList>
    </citation>
    <scope>NUCLEOTIDE SEQUENCE</scope>
    <source>
        <strain evidence="2">CBS 958.72</strain>
    </source>
</reference>
<dbReference type="PANTHER" id="PTHR33488:SF2">
    <property type="entry name" value="EARLY ENDOSOME ANTIGEN 1-LIKE"/>
    <property type="match status" value="1"/>
</dbReference>
<dbReference type="Proteomes" id="UP001287356">
    <property type="component" value="Unassembled WGS sequence"/>
</dbReference>
<dbReference type="EMBL" id="JAULSN010000002">
    <property type="protein sequence ID" value="KAK3378761.1"/>
    <property type="molecule type" value="Genomic_DNA"/>
</dbReference>
<evidence type="ECO:0000313" key="2">
    <source>
        <dbReference type="EMBL" id="KAK3378761.1"/>
    </source>
</evidence>
<sequence length="441" mass="49429">MDLFPSPSEYSDAGEGPASGRHNDNAASVDDEESAQRSRPRASYALMLEKARDKAIRTVKGDYTPTDHDWAASLSLAPFAIFSMVSLFQAANQECAAGIKVDTLDIMDLNGLVRRGKLPSQYFRTNVQHCGDVGREAYIQAQHEMGAIHSMARALTDEKGSIANLVNFLEDPDDIRRNLKPEMDVIWASVSKCLGAAKAIVAKFHYWQLVITHLKKDALTTKEKVTDEKRHRTQNQRDAEVESESALRSSARKPTQHDSRLLSKSDLDLERIRADIVALENMMTILESSAHHLGVLKYHIELLENVFKEMLELSIENTMETDVKAFLRLIHNSLDPDHAESFRLSKQSKETVIAAALRLQGRFSVTVHISGAYIEISNTHLQPAIGRMEWLKKDDFEAGCKRSVEQIGKLAAQVRRDFEGLAEDSIRAFVKRLIEATEECG</sequence>
<feature type="region of interest" description="Disordered" evidence="1">
    <location>
        <begin position="1"/>
        <end position="42"/>
    </location>
</feature>
<feature type="compositionally biased region" description="Basic and acidic residues" evidence="1">
    <location>
        <begin position="224"/>
        <end position="240"/>
    </location>
</feature>
<proteinExistence type="predicted"/>
<evidence type="ECO:0000256" key="1">
    <source>
        <dbReference type="SAM" id="MobiDB-lite"/>
    </source>
</evidence>
<keyword evidence="3" id="KW-1185">Reference proteome</keyword>
<comment type="caution">
    <text evidence="2">The sequence shown here is derived from an EMBL/GenBank/DDBJ whole genome shotgun (WGS) entry which is preliminary data.</text>
</comment>
<gene>
    <name evidence="2" type="ORF">B0T24DRAFT_716473</name>
</gene>
<evidence type="ECO:0000313" key="3">
    <source>
        <dbReference type="Proteomes" id="UP001287356"/>
    </source>
</evidence>
<accession>A0AAE0NCL3</accession>
<reference evidence="2" key="2">
    <citation type="submission" date="2023-06" db="EMBL/GenBank/DDBJ databases">
        <authorList>
            <consortium name="Lawrence Berkeley National Laboratory"/>
            <person name="Haridas S."/>
            <person name="Hensen N."/>
            <person name="Bonometti L."/>
            <person name="Westerberg I."/>
            <person name="Brannstrom I.O."/>
            <person name="Guillou S."/>
            <person name="Cros-Aarteil S."/>
            <person name="Calhoun S."/>
            <person name="Kuo A."/>
            <person name="Mondo S."/>
            <person name="Pangilinan J."/>
            <person name="Riley R."/>
            <person name="Labutti K."/>
            <person name="Andreopoulos B."/>
            <person name="Lipzen A."/>
            <person name="Chen C."/>
            <person name="Yanf M."/>
            <person name="Daum C."/>
            <person name="Ng V."/>
            <person name="Clum A."/>
            <person name="Steindorff A."/>
            <person name="Ohm R."/>
            <person name="Martin F."/>
            <person name="Silar P."/>
            <person name="Natvig D."/>
            <person name="Lalanne C."/>
            <person name="Gautier V."/>
            <person name="Ament-Velasquez S.L."/>
            <person name="Kruys A."/>
            <person name="Hutchinson M.I."/>
            <person name="Powell A.J."/>
            <person name="Barry K."/>
            <person name="Miller A.N."/>
            <person name="Grigoriev I.V."/>
            <person name="Debuchy R."/>
            <person name="Gladieux P."/>
            <person name="Thoren M.H."/>
            <person name="Johannesson H."/>
        </authorList>
    </citation>
    <scope>NUCLEOTIDE SEQUENCE</scope>
    <source>
        <strain evidence="2">CBS 958.72</strain>
    </source>
</reference>
<organism evidence="2 3">
    <name type="scientific">Lasiosphaeria ovina</name>
    <dbReference type="NCBI Taxonomy" id="92902"/>
    <lineage>
        <taxon>Eukaryota</taxon>
        <taxon>Fungi</taxon>
        <taxon>Dikarya</taxon>
        <taxon>Ascomycota</taxon>
        <taxon>Pezizomycotina</taxon>
        <taxon>Sordariomycetes</taxon>
        <taxon>Sordariomycetidae</taxon>
        <taxon>Sordariales</taxon>
        <taxon>Lasiosphaeriaceae</taxon>
        <taxon>Lasiosphaeria</taxon>
    </lineage>
</organism>
<name>A0AAE0NCL3_9PEZI</name>
<dbReference type="PANTHER" id="PTHR33488">
    <property type="entry name" value="ZGC:162509"/>
    <property type="match status" value="1"/>
</dbReference>
<dbReference type="AlphaFoldDB" id="A0AAE0NCL3"/>
<protein>
    <submittedName>
        <fullName evidence="2">Uncharacterized protein</fullName>
    </submittedName>
</protein>
<feature type="region of interest" description="Disordered" evidence="1">
    <location>
        <begin position="224"/>
        <end position="260"/>
    </location>
</feature>